<reference evidence="2 3" key="1">
    <citation type="submission" date="2020-04" db="EMBL/GenBank/DDBJ databases">
        <title>Hymenobacter polaris sp. nov., isolated from Arctic soil.</title>
        <authorList>
            <person name="Dahal R.H."/>
        </authorList>
    </citation>
    <scope>NUCLEOTIDE SEQUENCE [LARGE SCALE GENOMIC DNA]</scope>
    <source>
        <strain evidence="2 3">RP-2-7</strain>
    </source>
</reference>
<evidence type="ECO:0000313" key="2">
    <source>
        <dbReference type="EMBL" id="NML65861.1"/>
    </source>
</evidence>
<proteinExistence type="predicted"/>
<dbReference type="Proteomes" id="UP000559626">
    <property type="component" value="Unassembled WGS sequence"/>
</dbReference>
<dbReference type="EMBL" id="JABBGH010000002">
    <property type="protein sequence ID" value="NML65861.1"/>
    <property type="molecule type" value="Genomic_DNA"/>
</dbReference>
<gene>
    <name evidence="2" type="ORF">HHL22_11660</name>
</gene>
<evidence type="ECO:0000256" key="1">
    <source>
        <dbReference type="SAM" id="Phobius"/>
    </source>
</evidence>
<keyword evidence="1" id="KW-0472">Membrane</keyword>
<keyword evidence="1" id="KW-0812">Transmembrane</keyword>
<feature type="transmembrane region" description="Helical" evidence="1">
    <location>
        <begin position="49"/>
        <end position="72"/>
    </location>
</feature>
<keyword evidence="3" id="KW-1185">Reference proteome</keyword>
<accession>A0A7Y0AEE7</accession>
<dbReference type="AlphaFoldDB" id="A0A7Y0AEE7"/>
<sequence>MPIPTTEERLGSPQRIVRFFALIMALVYIALGVWLWYTAGRATPAGALLPLGTGGRIFLGTVFALYGLYRLVTTIRTQFRKPAPDELD</sequence>
<organism evidence="2 3">
    <name type="scientific">Hymenobacter polaris</name>
    <dbReference type="NCBI Taxonomy" id="2682546"/>
    <lineage>
        <taxon>Bacteria</taxon>
        <taxon>Pseudomonadati</taxon>
        <taxon>Bacteroidota</taxon>
        <taxon>Cytophagia</taxon>
        <taxon>Cytophagales</taxon>
        <taxon>Hymenobacteraceae</taxon>
        <taxon>Hymenobacter</taxon>
    </lineage>
</organism>
<feature type="transmembrane region" description="Helical" evidence="1">
    <location>
        <begin position="16"/>
        <end position="37"/>
    </location>
</feature>
<name>A0A7Y0AEE7_9BACT</name>
<comment type="caution">
    <text evidence="2">The sequence shown here is derived from an EMBL/GenBank/DDBJ whole genome shotgun (WGS) entry which is preliminary data.</text>
</comment>
<protein>
    <submittedName>
        <fullName evidence="2">Uncharacterized protein</fullName>
    </submittedName>
</protein>
<keyword evidence="1" id="KW-1133">Transmembrane helix</keyword>
<dbReference type="RefSeq" id="WP_169531450.1">
    <property type="nucleotide sequence ID" value="NZ_JABBGH010000002.1"/>
</dbReference>
<evidence type="ECO:0000313" key="3">
    <source>
        <dbReference type="Proteomes" id="UP000559626"/>
    </source>
</evidence>